<evidence type="ECO:0000259" key="3">
    <source>
        <dbReference type="Pfam" id="PF19804"/>
    </source>
</evidence>
<name>A0A3L9DS89_9STRE</name>
<protein>
    <recommendedName>
        <fullName evidence="3">DUF6287 domain-containing protein</fullName>
    </recommendedName>
</protein>
<gene>
    <name evidence="4" type="ORF">EAF07_03685</name>
</gene>
<evidence type="ECO:0000313" key="4">
    <source>
        <dbReference type="EMBL" id="RLY04181.1"/>
    </source>
</evidence>
<feature type="compositionally biased region" description="Basic and acidic residues" evidence="1">
    <location>
        <begin position="27"/>
        <end position="36"/>
    </location>
</feature>
<evidence type="ECO:0000256" key="1">
    <source>
        <dbReference type="SAM" id="MobiDB-lite"/>
    </source>
</evidence>
<dbReference type="AlphaFoldDB" id="A0A3L9DS89"/>
<dbReference type="Proteomes" id="UP000279194">
    <property type="component" value="Unassembled WGS sequence"/>
</dbReference>
<keyword evidence="5" id="KW-1185">Reference proteome</keyword>
<feature type="chain" id="PRO_5018220965" description="DUF6287 domain-containing protein" evidence="2">
    <location>
        <begin position="22"/>
        <end position="187"/>
    </location>
</feature>
<proteinExistence type="predicted"/>
<dbReference type="OrthoDB" id="2136578at2"/>
<evidence type="ECO:0000256" key="2">
    <source>
        <dbReference type="SAM" id="SignalP"/>
    </source>
</evidence>
<dbReference type="Pfam" id="PF19804">
    <property type="entry name" value="DUF6287"/>
    <property type="match status" value="1"/>
</dbReference>
<dbReference type="RefSeq" id="WP_121834938.1">
    <property type="nucleotide sequence ID" value="NZ_RCVM01000004.1"/>
</dbReference>
<feature type="domain" description="DUF6287" evidence="3">
    <location>
        <begin position="76"/>
        <end position="108"/>
    </location>
</feature>
<dbReference type="InterPro" id="IPR046254">
    <property type="entry name" value="DUF6287"/>
</dbReference>
<feature type="region of interest" description="Disordered" evidence="1">
    <location>
        <begin position="27"/>
        <end position="66"/>
    </location>
</feature>
<dbReference type="EMBL" id="RCVM01000004">
    <property type="protein sequence ID" value="RLY04181.1"/>
    <property type="molecule type" value="Genomic_DNA"/>
</dbReference>
<evidence type="ECO:0000313" key="5">
    <source>
        <dbReference type="Proteomes" id="UP000279194"/>
    </source>
</evidence>
<organism evidence="4 5">
    <name type="scientific">Streptococcus hillyeri</name>
    <dbReference type="NCBI Taxonomy" id="2282420"/>
    <lineage>
        <taxon>Bacteria</taxon>
        <taxon>Bacillati</taxon>
        <taxon>Bacillota</taxon>
        <taxon>Bacilli</taxon>
        <taxon>Lactobacillales</taxon>
        <taxon>Streptococcaceae</taxon>
        <taxon>Streptococcus</taxon>
    </lineage>
</organism>
<feature type="compositionally biased region" description="Low complexity" evidence="1">
    <location>
        <begin position="37"/>
        <end position="66"/>
    </location>
</feature>
<feature type="signal peptide" evidence="2">
    <location>
        <begin position="1"/>
        <end position="21"/>
    </location>
</feature>
<sequence>MKKVYKGIVLCSLPVLLVACAGKKESETKKQTETKVTRTTTSQTSSTTTTMTSQTETTVTTEVTTAETTSVPVQNTMNVEQVLAGDFSSVAGTWQNEYGMTMFFDQQGVVGALRTQVDIENSREGMLVIQVKEQSGLGFAISFIPGGVIAPDDNYGGVDSSDTSRDRMVAGHQYHVSDPRGFFYKID</sequence>
<keyword evidence="2" id="KW-0732">Signal</keyword>
<accession>A0A3L9DS89</accession>
<comment type="caution">
    <text evidence="4">The sequence shown here is derived from an EMBL/GenBank/DDBJ whole genome shotgun (WGS) entry which is preliminary data.</text>
</comment>
<dbReference type="PROSITE" id="PS51257">
    <property type="entry name" value="PROKAR_LIPOPROTEIN"/>
    <property type="match status" value="1"/>
</dbReference>
<reference evidence="4 5" key="1">
    <citation type="submission" date="2018-10" db="EMBL/GenBank/DDBJ databases">
        <title>Streptococcus hillyeri sp. nov., isolated from equine tracheal sample.</title>
        <authorList>
            <person name="Macfadyen A.C."/>
            <person name="Waller A."/>
            <person name="Paterson G.K."/>
        </authorList>
    </citation>
    <scope>NUCLEOTIDE SEQUENCE [LARGE SCALE GENOMIC DNA]</scope>
    <source>
        <strain evidence="4 5">28462</strain>
    </source>
</reference>